<sequence>MLAIGMGGEETQRRSCKPATLREKLKSIKTMIKEKLFLYFGYKSFNILKHEKFSNYFLFHPLKIAHRYTLSLPINIFDATIHSHKMITPYSPL</sequence>
<evidence type="ECO:0000313" key="2">
    <source>
        <dbReference type="Proteomes" id="UP001314170"/>
    </source>
</evidence>
<comment type="caution">
    <text evidence="1">The sequence shown here is derived from an EMBL/GenBank/DDBJ whole genome shotgun (WGS) entry which is preliminary data.</text>
</comment>
<dbReference type="Proteomes" id="UP001314170">
    <property type="component" value="Unassembled WGS sequence"/>
</dbReference>
<gene>
    <name evidence="1" type="ORF">DCAF_LOCUS9931</name>
</gene>
<dbReference type="EMBL" id="CAWUPB010000950">
    <property type="protein sequence ID" value="CAK7334461.1"/>
    <property type="molecule type" value="Genomic_DNA"/>
</dbReference>
<proteinExistence type="predicted"/>
<dbReference type="AlphaFoldDB" id="A0AAV1RHV4"/>
<accession>A0AAV1RHV4</accession>
<protein>
    <submittedName>
        <fullName evidence="1">Uncharacterized protein</fullName>
    </submittedName>
</protein>
<organism evidence="1 2">
    <name type="scientific">Dovyalis caffra</name>
    <dbReference type="NCBI Taxonomy" id="77055"/>
    <lineage>
        <taxon>Eukaryota</taxon>
        <taxon>Viridiplantae</taxon>
        <taxon>Streptophyta</taxon>
        <taxon>Embryophyta</taxon>
        <taxon>Tracheophyta</taxon>
        <taxon>Spermatophyta</taxon>
        <taxon>Magnoliopsida</taxon>
        <taxon>eudicotyledons</taxon>
        <taxon>Gunneridae</taxon>
        <taxon>Pentapetalae</taxon>
        <taxon>rosids</taxon>
        <taxon>fabids</taxon>
        <taxon>Malpighiales</taxon>
        <taxon>Salicaceae</taxon>
        <taxon>Flacourtieae</taxon>
        <taxon>Dovyalis</taxon>
    </lineage>
</organism>
<evidence type="ECO:0000313" key="1">
    <source>
        <dbReference type="EMBL" id="CAK7334461.1"/>
    </source>
</evidence>
<reference evidence="1 2" key="1">
    <citation type="submission" date="2024-01" db="EMBL/GenBank/DDBJ databases">
        <authorList>
            <person name="Waweru B."/>
        </authorList>
    </citation>
    <scope>NUCLEOTIDE SEQUENCE [LARGE SCALE GENOMIC DNA]</scope>
</reference>
<keyword evidence="2" id="KW-1185">Reference proteome</keyword>
<name>A0AAV1RHV4_9ROSI</name>